<reference evidence="1 2" key="1">
    <citation type="submission" date="2013-08" db="EMBL/GenBank/DDBJ databases">
        <authorList>
            <person name="Durkin A.S."/>
            <person name="Haft D.R."/>
            <person name="McCorrison J."/>
            <person name="Torralba M."/>
            <person name="Gillis M."/>
            <person name="Haft D.H."/>
            <person name="Methe B."/>
            <person name="Sutton G."/>
            <person name="Nelson K.E."/>
        </authorList>
    </citation>
    <scope>NUCLEOTIDE SEQUENCE [LARGE SCALE GENOMIC DNA]</scope>
    <source>
        <strain evidence="1 2">F0493</strain>
    </source>
</reference>
<dbReference type="Proteomes" id="UP000017023">
    <property type="component" value="Unassembled WGS sequence"/>
</dbReference>
<evidence type="ECO:0000313" key="2">
    <source>
        <dbReference type="Proteomes" id="UP000017023"/>
    </source>
</evidence>
<protein>
    <submittedName>
        <fullName evidence="1">Uncharacterized protein</fullName>
    </submittedName>
</protein>
<evidence type="ECO:0000313" key="1">
    <source>
        <dbReference type="EMBL" id="ERJ98630.1"/>
    </source>
</evidence>
<comment type="caution">
    <text evidence="1">The sequence shown here is derived from an EMBL/GenBank/DDBJ whole genome shotgun (WGS) entry which is preliminary data.</text>
</comment>
<organism evidence="1 2">
    <name type="scientific">Segatella salivae F0493</name>
    <dbReference type="NCBI Taxonomy" id="1395125"/>
    <lineage>
        <taxon>Bacteria</taxon>
        <taxon>Pseudomonadati</taxon>
        <taxon>Bacteroidota</taxon>
        <taxon>Bacteroidia</taxon>
        <taxon>Bacteroidales</taxon>
        <taxon>Prevotellaceae</taxon>
        <taxon>Segatella</taxon>
    </lineage>
</organism>
<gene>
    <name evidence="1" type="ORF">HMPREF9145_1714</name>
</gene>
<sequence>MNALFYGIALNRDEKAVNAAMNVFLRMAGETETFHNFKLYSEFSLSGFGNLDFVITAENQLGETIVFFIEAKASARKRYNLKEEECRHEEYIKDHTKYAVGHSSNLFFQLKEKFLLLKYGPNNNSRIKIIDRRRKLGGNEIVCKFYKDIKSDWQNSRYIAVIPKQEDYQENPVSMAFKNGDDSCEFDIHLIYWEDIKENDILKGYVVPTLDYNEAKKSQILNNHRKGDKREHQSA</sequence>
<dbReference type="EMBL" id="AWGW01000029">
    <property type="protein sequence ID" value="ERJ98630.1"/>
    <property type="molecule type" value="Genomic_DNA"/>
</dbReference>
<accession>U2L2S2</accession>
<name>U2L2S2_9BACT</name>
<dbReference type="PATRIC" id="fig|1395125.3.peg.2306"/>
<proteinExistence type="predicted"/>
<dbReference type="AlphaFoldDB" id="U2L2S2"/>